<comment type="cofactor">
    <cofactor evidence="1 7">
        <name>heme</name>
        <dbReference type="ChEBI" id="CHEBI:30413"/>
    </cofactor>
</comment>
<dbReference type="GO" id="GO:0006082">
    <property type="term" value="P:organic acid metabolic process"/>
    <property type="evidence" value="ECO:0007669"/>
    <property type="project" value="TreeGrafter"/>
</dbReference>
<dbReference type="PANTHER" id="PTHR24300">
    <property type="entry name" value="CYTOCHROME P450 508A4-RELATED"/>
    <property type="match status" value="1"/>
</dbReference>
<reference evidence="9" key="1">
    <citation type="submission" date="2020-05" db="UniProtKB">
        <authorList>
            <consortium name="EnsemblMetazoa"/>
        </authorList>
    </citation>
    <scope>IDENTIFICATION</scope>
    <source>
        <strain evidence="9">BB02</strain>
    </source>
</reference>
<dbReference type="InterPro" id="IPR002401">
    <property type="entry name" value="Cyt_P450_E_grp-I"/>
</dbReference>
<keyword evidence="4 8" id="KW-0560">Oxidoreductase</keyword>
<dbReference type="Gene3D" id="1.10.630.10">
    <property type="entry name" value="Cytochrome P450"/>
    <property type="match status" value="1"/>
</dbReference>
<dbReference type="GO" id="GO:0005737">
    <property type="term" value="C:cytoplasm"/>
    <property type="evidence" value="ECO:0007669"/>
    <property type="project" value="TreeGrafter"/>
</dbReference>
<dbReference type="VEuPathDB" id="VectorBase:BGLAX_033216"/>
<dbReference type="Proteomes" id="UP000076420">
    <property type="component" value="Unassembled WGS sequence"/>
</dbReference>
<dbReference type="PRINTS" id="PR00463">
    <property type="entry name" value="EP450I"/>
</dbReference>
<evidence type="ECO:0000256" key="7">
    <source>
        <dbReference type="PIRSR" id="PIRSR602401-1"/>
    </source>
</evidence>
<dbReference type="EnsemblMetazoa" id="BGLB001136-RA">
    <property type="protein sequence ID" value="BGLB001136-PA"/>
    <property type="gene ID" value="BGLB001136"/>
</dbReference>
<organism evidence="9 10">
    <name type="scientific">Biomphalaria glabrata</name>
    <name type="common">Bloodfluke planorb</name>
    <name type="synonym">Freshwater snail</name>
    <dbReference type="NCBI Taxonomy" id="6526"/>
    <lineage>
        <taxon>Eukaryota</taxon>
        <taxon>Metazoa</taxon>
        <taxon>Spiralia</taxon>
        <taxon>Lophotrochozoa</taxon>
        <taxon>Mollusca</taxon>
        <taxon>Gastropoda</taxon>
        <taxon>Heterobranchia</taxon>
        <taxon>Euthyneura</taxon>
        <taxon>Panpulmonata</taxon>
        <taxon>Hygrophila</taxon>
        <taxon>Lymnaeoidea</taxon>
        <taxon>Planorbidae</taxon>
        <taxon>Biomphalaria</taxon>
    </lineage>
</organism>
<dbReference type="GO" id="GO:0005506">
    <property type="term" value="F:iron ion binding"/>
    <property type="evidence" value="ECO:0007669"/>
    <property type="project" value="InterPro"/>
</dbReference>
<dbReference type="GO" id="GO:0016712">
    <property type="term" value="F:oxidoreductase activity, acting on paired donors, with incorporation or reduction of molecular oxygen, reduced flavin or flavoprotein as one donor, and incorporation of one atom of oxygen"/>
    <property type="evidence" value="ECO:0007669"/>
    <property type="project" value="TreeGrafter"/>
</dbReference>
<keyword evidence="7 8" id="KW-0349">Heme</keyword>
<protein>
    <recommendedName>
        <fullName evidence="11">Cytochrome P450</fullName>
    </recommendedName>
</protein>
<feature type="binding site" description="axial binding residue" evidence="7">
    <location>
        <position position="438"/>
    </location>
    <ligand>
        <name>heme</name>
        <dbReference type="ChEBI" id="CHEBI:30413"/>
    </ligand>
    <ligandPart>
        <name>Fe</name>
        <dbReference type="ChEBI" id="CHEBI:18248"/>
    </ligandPart>
</feature>
<dbReference type="InterPro" id="IPR001128">
    <property type="entry name" value="Cyt_P450"/>
</dbReference>
<sequence>MEITAVLIASILIVCVYLWFRRSDGMYPPQPPGSLPFLGHMFTLEEDPRPQFKKWHKELGDIFSFKVTGTLLIVLNGYDLIKEVLVKRANDFSDRAPFFVDKLLGLEHKGITFSSGQAWKEQRSVAISILRSFGMGKNVLNQIIQEEITHFIGLITDLKGHPTDMRINTNMAMGNITCTLMFGQRFDYSDATFQRLMGHFYEFLRGFNKSEAVHYFPCLAKLPGDIFEAKRVTKVAHAILDIIANKLIKNMKCKTNVESECNNFVMAYLAERDKRLRDGQATTMDEENLAKIVFDLLLAGSDTTASALLWCMLYAINFPEVQEKIFQEIENEIGLERAPTFHDRTKLVYLNAFIAEVTRLASVVAHSFSHLCSADTIVNGYKIPKDSIVIPNLDSIMYDKKIWGNDVMSLKPERFINQEGKLQIPEQLIPFGIGRRVCIGEGLASTAIFLMLATLFQKFKLLPKDILSPPPIKYIYSTDVSPIRFEVCFIDRLGN</sequence>
<dbReference type="GO" id="GO:0008395">
    <property type="term" value="F:steroid hydroxylase activity"/>
    <property type="evidence" value="ECO:0007669"/>
    <property type="project" value="TreeGrafter"/>
</dbReference>
<evidence type="ECO:0000256" key="4">
    <source>
        <dbReference type="ARBA" id="ARBA00023002"/>
    </source>
</evidence>
<evidence type="ECO:0000256" key="6">
    <source>
        <dbReference type="ARBA" id="ARBA00023033"/>
    </source>
</evidence>
<dbReference type="InterPro" id="IPR050182">
    <property type="entry name" value="Cytochrome_P450_fam2"/>
</dbReference>
<keyword evidence="5 7" id="KW-0408">Iron</keyword>
<evidence type="ECO:0000256" key="1">
    <source>
        <dbReference type="ARBA" id="ARBA00001971"/>
    </source>
</evidence>
<dbReference type="PROSITE" id="PS00086">
    <property type="entry name" value="CYTOCHROME_P450"/>
    <property type="match status" value="1"/>
</dbReference>
<proteinExistence type="inferred from homology"/>
<evidence type="ECO:0000256" key="5">
    <source>
        <dbReference type="ARBA" id="ARBA00023004"/>
    </source>
</evidence>
<gene>
    <name evidence="9" type="primary">106054501</name>
</gene>
<evidence type="ECO:0000256" key="3">
    <source>
        <dbReference type="ARBA" id="ARBA00022723"/>
    </source>
</evidence>
<dbReference type="FunFam" id="1.10.630.10:FF:000036">
    <property type="entry name" value="CYtochrome P450 family"/>
    <property type="match status" value="1"/>
</dbReference>
<evidence type="ECO:0000313" key="10">
    <source>
        <dbReference type="Proteomes" id="UP000076420"/>
    </source>
</evidence>
<keyword evidence="6 8" id="KW-0503">Monooxygenase</keyword>
<dbReference type="GO" id="GO:0006805">
    <property type="term" value="P:xenobiotic metabolic process"/>
    <property type="evidence" value="ECO:0007669"/>
    <property type="project" value="TreeGrafter"/>
</dbReference>
<keyword evidence="3 7" id="KW-0479">Metal-binding</keyword>
<dbReference type="OrthoDB" id="2789670at2759"/>
<evidence type="ECO:0000256" key="8">
    <source>
        <dbReference type="RuleBase" id="RU000461"/>
    </source>
</evidence>
<dbReference type="Pfam" id="PF00067">
    <property type="entry name" value="p450"/>
    <property type="match status" value="1"/>
</dbReference>
<comment type="similarity">
    <text evidence="2 8">Belongs to the cytochrome P450 family.</text>
</comment>
<dbReference type="SUPFAM" id="SSF48264">
    <property type="entry name" value="Cytochrome P450"/>
    <property type="match status" value="1"/>
</dbReference>
<dbReference type="GO" id="GO:0020037">
    <property type="term" value="F:heme binding"/>
    <property type="evidence" value="ECO:0007669"/>
    <property type="project" value="InterPro"/>
</dbReference>
<evidence type="ECO:0008006" key="11">
    <source>
        <dbReference type="Google" id="ProtNLM"/>
    </source>
</evidence>
<dbReference type="EnsemblMetazoa" id="BGLB001136-RC">
    <property type="protein sequence ID" value="BGLB001136-PC"/>
    <property type="gene ID" value="BGLB001136"/>
</dbReference>
<dbReference type="PRINTS" id="PR00385">
    <property type="entry name" value="P450"/>
</dbReference>
<dbReference type="EnsemblMetazoa" id="BGLB001136-RB">
    <property type="protein sequence ID" value="BGLB001136-PB"/>
    <property type="gene ID" value="BGLB001136"/>
</dbReference>
<dbReference type="InterPro" id="IPR036396">
    <property type="entry name" value="Cyt_P450_sf"/>
</dbReference>
<dbReference type="KEGG" id="bgt:106054501"/>
<dbReference type="PANTHER" id="PTHR24300:SF403">
    <property type="entry name" value="CYTOCHROME P450 306A1"/>
    <property type="match status" value="1"/>
</dbReference>
<dbReference type="AlphaFoldDB" id="A0A182YW78"/>
<accession>A0A182YW78</accession>
<dbReference type="InterPro" id="IPR017972">
    <property type="entry name" value="Cyt_P450_CS"/>
</dbReference>
<dbReference type="VEuPathDB" id="VectorBase:BGLB001136"/>
<evidence type="ECO:0000313" key="9">
    <source>
        <dbReference type="EnsemblMetazoa" id="BGLB001136-PC"/>
    </source>
</evidence>
<name>A0A182YW78_BIOGL</name>
<dbReference type="RefSeq" id="XP_013065841.2">
    <property type="nucleotide sequence ID" value="XM_013210387.2"/>
</dbReference>
<dbReference type="STRING" id="6526.A0A182YW78"/>
<evidence type="ECO:0000256" key="2">
    <source>
        <dbReference type="ARBA" id="ARBA00010617"/>
    </source>
</evidence>